<evidence type="ECO:0000313" key="2">
    <source>
        <dbReference type="EMBL" id="BBO33059.1"/>
    </source>
</evidence>
<evidence type="ECO:0008006" key="4">
    <source>
        <dbReference type="Google" id="ProtNLM"/>
    </source>
</evidence>
<keyword evidence="3" id="KW-1185">Reference proteome</keyword>
<keyword evidence="1" id="KW-0732">Signal</keyword>
<feature type="signal peptide" evidence="1">
    <location>
        <begin position="1"/>
        <end position="22"/>
    </location>
</feature>
<proteinExistence type="predicted"/>
<feature type="chain" id="PRO_5024806008" description="PEP-CTERM protein-sorting domain-containing protein" evidence="1">
    <location>
        <begin position="23"/>
        <end position="235"/>
    </location>
</feature>
<organism evidence="2 3">
    <name type="scientific">Lacipirellula parvula</name>
    <dbReference type="NCBI Taxonomy" id="2650471"/>
    <lineage>
        <taxon>Bacteria</taxon>
        <taxon>Pseudomonadati</taxon>
        <taxon>Planctomycetota</taxon>
        <taxon>Planctomycetia</taxon>
        <taxon>Pirellulales</taxon>
        <taxon>Lacipirellulaceae</taxon>
        <taxon>Lacipirellula</taxon>
    </lineage>
</organism>
<dbReference type="EMBL" id="AP021861">
    <property type="protein sequence ID" value="BBO33059.1"/>
    <property type="molecule type" value="Genomic_DNA"/>
</dbReference>
<dbReference type="KEGG" id="lpav:PLANPX_2671"/>
<evidence type="ECO:0000313" key="3">
    <source>
        <dbReference type="Proteomes" id="UP000326837"/>
    </source>
</evidence>
<dbReference type="AlphaFoldDB" id="A0A5K7XJK4"/>
<gene>
    <name evidence="2" type="ORF">PLANPX_2671</name>
</gene>
<accession>A0A5K7XJK4</accession>
<protein>
    <recommendedName>
        <fullName evidence="4">PEP-CTERM protein-sorting domain-containing protein</fullName>
    </recommendedName>
</protein>
<reference evidence="3" key="1">
    <citation type="submission" date="2019-10" db="EMBL/GenBank/DDBJ databases">
        <title>Lacipirellula parvula gen. nov., sp. nov., representing a lineage of planctomycetes widespread in freshwater anoxic habitats, and description of the family Lacipirellulaceae.</title>
        <authorList>
            <person name="Dedysh S.N."/>
            <person name="Kulichevskaya I.S."/>
            <person name="Beletsky A.V."/>
            <person name="Rakitin A.L."/>
            <person name="Mardanov A.V."/>
            <person name="Ivanova A.A."/>
            <person name="Saltykova V.X."/>
            <person name="Rijpstra W.I.C."/>
            <person name="Sinninghe Damste J.S."/>
            <person name="Ravin N.V."/>
        </authorList>
    </citation>
    <scope>NUCLEOTIDE SEQUENCE [LARGE SCALE GENOMIC DNA]</scope>
    <source>
        <strain evidence="3">PX69</strain>
    </source>
</reference>
<sequence>MIQRILAAATLLAALHASEISAATVDLTTATMAGPDAHLHGSLTDEAQVNPGSFSILKSLPAAGGVYEFRGYLVFNVSGIQGHVSDAALLLPNGTLSTEGQQSGLATIQLRDFYSPVTEIFNHPTKAMFDDLGAGILYGENSEFSTSAPPTTVRIIPLNVAAITAINSPIDGRFMMGVSISSEGQQAPWFRWLNLTRDVRNITLRLTVIPEPTAAMLAASAVIGLAALRRRAVTA</sequence>
<dbReference type="Proteomes" id="UP000326837">
    <property type="component" value="Chromosome"/>
</dbReference>
<name>A0A5K7XJK4_9BACT</name>
<evidence type="ECO:0000256" key="1">
    <source>
        <dbReference type="SAM" id="SignalP"/>
    </source>
</evidence>